<evidence type="ECO:0000313" key="2">
    <source>
        <dbReference type="Proteomes" id="UP001054945"/>
    </source>
</evidence>
<reference evidence="1 2" key="1">
    <citation type="submission" date="2021-06" db="EMBL/GenBank/DDBJ databases">
        <title>Caerostris extrusa draft genome.</title>
        <authorList>
            <person name="Kono N."/>
            <person name="Arakawa K."/>
        </authorList>
    </citation>
    <scope>NUCLEOTIDE SEQUENCE [LARGE SCALE GENOMIC DNA]</scope>
</reference>
<proteinExistence type="predicted"/>
<sequence>MQPEEPTGPKRQQNFPDRFVSTSIDFSSDSLRPIEPIYHLLLKDFALLTPKINPLVFQKVFIPLQDTFRPIQNQQRPSPPPIQIESIVPIRPSSNTGDNIIPVRPQAPFPVSLRSMMKEFLLDHHLDLFHYHTIMAISQFLLNHKDPFHIQRIQVIGASF</sequence>
<accession>A0AAV4WTH2</accession>
<organism evidence="1 2">
    <name type="scientific">Caerostris extrusa</name>
    <name type="common">Bark spider</name>
    <name type="synonym">Caerostris bankana</name>
    <dbReference type="NCBI Taxonomy" id="172846"/>
    <lineage>
        <taxon>Eukaryota</taxon>
        <taxon>Metazoa</taxon>
        <taxon>Ecdysozoa</taxon>
        <taxon>Arthropoda</taxon>
        <taxon>Chelicerata</taxon>
        <taxon>Arachnida</taxon>
        <taxon>Araneae</taxon>
        <taxon>Araneomorphae</taxon>
        <taxon>Entelegynae</taxon>
        <taxon>Araneoidea</taxon>
        <taxon>Araneidae</taxon>
        <taxon>Caerostris</taxon>
    </lineage>
</organism>
<protein>
    <submittedName>
        <fullName evidence="1">Uncharacterized protein</fullName>
    </submittedName>
</protein>
<keyword evidence="2" id="KW-1185">Reference proteome</keyword>
<comment type="caution">
    <text evidence="1">The sequence shown here is derived from an EMBL/GenBank/DDBJ whole genome shotgun (WGS) entry which is preliminary data.</text>
</comment>
<evidence type="ECO:0000313" key="1">
    <source>
        <dbReference type="EMBL" id="GIY85124.1"/>
    </source>
</evidence>
<gene>
    <name evidence="1" type="ORF">CEXT_671391</name>
</gene>
<dbReference type="AlphaFoldDB" id="A0AAV4WTH2"/>
<name>A0AAV4WTH2_CAEEX</name>
<dbReference type="EMBL" id="BPLR01016616">
    <property type="protein sequence ID" value="GIY85124.1"/>
    <property type="molecule type" value="Genomic_DNA"/>
</dbReference>
<dbReference type="Proteomes" id="UP001054945">
    <property type="component" value="Unassembled WGS sequence"/>
</dbReference>